<dbReference type="SUPFAM" id="SSF82185">
    <property type="entry name" value="Histone H3 K4-specific methyltransferase SET7/9 N-terminal domain"/>
    <property type="match status" value="2"/>
</dbReference>
<accession>W0VDB4</accession>
<dbReference type="Proteomes" id="UP000027604">
    <property type="component" value="Chromosome I"/>
</dbReference>
<sequence length="468" mass="51530">MNRIYPHPWKPLLSRLAIATVLVCGAAAIASPQPTAQTADGGKYYGPLVHGKMQGSGKLSYASGAYYEGHFEQGLFSGSGSYHQSNGTVSQGEFHQGVFQSGKFTDADGNVYQGKFAAGQPVGKIIWRSKEGDRYEGQFKEWKFDGPGYLRSAEGDEYRGNFRNGLFEGEGTLTYAQPQPDGRGTFSGTWREGEFQDPVADRQTRANIETALYGQRALLDRTLAGLLPHQPGKINLYLLAVGGDGAQEVFHRETTFVQQQFDRDFGTKGRSMVLLNSRNTVAQQPMATVTSIRESLAAIGARMDKQNDILFLFLTSHGSPDHQLSLAQNGMDLQNLEAKELGTLLKQSGIRWKVVVLSACYAGGFIPALQDEHTLVITAARSDRSSFGCADDSEFTYFSEAYFKDALPRSSSFIDAFEKAKVLVAAREAEDFKQAGADDEKNHSEPQIHHAAPIDQYLHTWRTELKQP</sequence>
<dbReference type="PANTHER" id="PTHR46917:SF1">
    <property type="entry name" value="MORN REPEAT-CONTAINING PROTEIN 2"/>
    <property type="match status" value="1"/>
</dbReference>
<dbReference type="EMBL" id="HG322949">
    <property type="protein sequence ID" value="CDG85368.1"/>
    <property type="molecule type" value="Genomic_DNA"/>
</dbReference>
<dbReference type="InterPro" id="IPR003409">
    <property type="entry name" value="MORN"/>
</dbReference>
<dbReference type="PANTHER" id="PTHR46917">
    <property type="entry name" value="MORN REPEAT-CONTAINING PROTEIN 2"/>
    <property type="match status" value="1"/>
</dbReference>
<organism evidence="3 4">
    <name type="scientific">Janthinobacterium agaricidamnosum NBRC 102515 = DSM 9628</name>
    <dbReference type="NCBI Taxonomy" id="1349767"/>
    <lineage>
        <taxon>Bacteria</taxon>
        <taxon>Pseudomonadati</taxon>
        <taxon>Pseudomonadota</taxon>
        <taxon>Betaproteobacteria</taxon>
        <taxon>Burkholderiales</taxon>
        <taxon>Oxalobacteraceae</taxon>
        <taxon>Janthinobacterium</taxon>
    </lineage>
</organism>
<dbReference type="OrthoDB" id="345222at2"/>
<dbReference type="RefSeq" id="WP_051781244.1">
    <property type="nucleotide sequence ID" value="NZ_BCTH01000065.1"/>
</dbReference>
<evidence type="ECO:0000313" key="4">
    <source>
        <dbReference type="Proteomes" id="UP000027604"/>
    </source>
</evidence>
<name>W0VDB4_9BURK</name>
<dbReference type="eggNOG" id="COG4642">
    <property type="taxonomic scope" value="Bacteria"/>
</dbReference>
<dbReference type="PATRIC" id="fig|1349767.4.peg.1390"/>
<dbReference type="InterPro" id="IPR001096">
    <property type="entry name" value="Peptidase_C13"/>
</dbReference>
<protein>
    <submittedName>
        <fullName evidence="3">Peptidase C13 family protein</fullName>
    </submittedName>
</protein>
<gene>
    <name evidence="3" type="ORF">GJA_4764</name>
</gene>
<evidence type="ECO:0000313" key="3">
    <source>
        <dbReference type="EMBL" id="CDG85368.1"/>
    </source>
</evidence>
<dbReference type="AlphaFoldDB" id="W0VDB4"/>
<dbReference type="STRING" id="1349767.GJA_4764"/>
<dbReference type="GO" id="GO:0008233">
    <property type="term" value="F:peptidase activity"/>
    <property type="evidence" value="ECO:0007669"/>
    <property type="project" value="InterPro"/>
</dbReference>
<dbReference type="Pfam" id="PF01650">
    <property type="entry name" value="Peptidase_C13"/>
    <property type="match status" value="1"/>
</dbReference>
<keyword evidence="2" id="KW-0732">Signal</keyword>
<feature type="chain" id="PRO_5004798270" evidence="2">
    <location>
        <begin position="31"/>
        <end position="468"/>
    </location>
</feature>
<dbReference type="Gene3D" id="3.40.50.1460">
    <property type="match status" value="1"/>
</dbReference>
<dbReference type="GO" id="GO:0006508">
    <property type="term" value="P:proteolysis"/>
    <property type="evidence" value="ECO:0007669"/>
    <property type="project" value="InterPro"/>
</dbReference>
<dbReference type="SMART" id="SM00698">
    <property type="entry name" value="MORN"/>
    <property type="match status" value="5"/>
</dbReference>
<evidence type="ECO:0000256" key="2">
    <source>
        <dbReference type="SAM" id="SignalP"/>
    </source>
</evidence>
<dbReference type="HOGENOM" id="CLU_018767_0_0_4"/>
<keyword evidence="4" id="KW-1185">Reference proteome</keyword>
<proteinExistence type="predicted"/>
<dbReference type="Pfam" id="PF02493">
    <property type="entry name" value="MORN"/>
    <property type="match status" value="4"/>
</dbReference>
<reference evidence="3 4" key="1">
    <citation type="journal article" date="2015" name="Genome Announc.">
        <title>Genome Sequence of Mushroom Soft-Rot Pathogen Janthinobacterium agaricidamnosum.</title>
        <authorList>
            <person name="Graupner K."/>
            <person name="Lackner G."/>
            <person name="Hertweck C."/>
        </authorList>
    </citation>
    <scope>NUCLEOTIDE SEQUENCE [LARGE SCALE GENOMIC DNA]</scope>
    <source>
        <strain evidence="4">NBRC 102515 / DSM 9628</strain>
    </source>
</reference>
<dbReference type="InterPro" id="IPR052849">
    <property type="entry name" value="MORN_repeat_protein"/>
</dbReference>
<evidence type="ECO:0000256" key="1">
    <source>
        <dbReference type="ARBA" id="ARBA00022737"/>
    </source>
</evidence>
<feature type="signal peptide" evidence="2">
    <location>
        <begin position="1"/>
        <end position="30"/>
    </location>
</feature>
<keyword evidence="1" id="KW-0677">Repeat</keyword>
<dbReference type="Gene3D" id="2.20.110.10">
    <property type="entry name" value="Histone H3 K4-specific methyltransferase SET7/9 N-terminal domain"/>
    <property type="match status" value="2"/>
</dbReference>
<dbReference type="KEGG" id="jag:GJA_4764"/>